<name>A0A0N7EIL6_9CHLA</name>
<evidence type="ECO:0000313" key="8">
    <source>
        <dbReference type="EMBL" id="ALF35197.1"/>
    </source>
</evidence>
<dbReference type="Proteomes" id="UP000054301">
    <property type="component" value="Plasmid CpecL1"/>
</dbReference>
<proteinExistence type="inferred from homology"/>
<dbReference type="PATRIC" id="fig|85991.5.peg.2"/>
<evidence type="ECO:0000259" key="6">
    <source>
        <dbReference type="PROSITE" id="PS51898"/>
    </source>
</evidence>
<keyword evidence="4" id="KW-0233">DNA recombination</keyword>
<dbReference type="InterPro" id="IPR050090">
    <property type="entry name" value="Tyrosine_recombinase_XerCD"/>
</dbReference>
<evidence type="ECO:0000256" key="3">
    <source>
        <dbReference type="ARBA" id="ARBA00023125"/>
    </source>
</evidence>
<organism evidence="9">
    <name type="scientific">Chlamydia pecorum</name>
    <dbReference type="NCBI Taxonomy" id="85991"/>
    <lineage>
        <taxon>Bacteria</taxon>
        <taxon>Pseudomonadati</taxon>
        <taxon>Chlamydiota</taxon>
        <taxon>Chlamydiia</taxon>
        <taxon>Chlamydiales</taxon>
        <taxon>Chlamydiaceae</taxon>
        <taxon>Chlamydia/Chlamydophila group</taxon>
        <taxon>Chlamydia</taxon>
    </lineage>
</organism>
<geneLocation type="plasmid" evidence="11">
    <name>CpecL1</name>
</geneLocation>
<dbReference type="GO" id="GO:0006310">
    <property type="term" value="P:DNA recombination"/>
    <property type="evidence" value="ECO:0007669"/>
    <property type="project" value="UniProtKB-KW"/>
</dbReference>
<evidence type="ECO:0000256" key="1">
    <source>
        <dbReference type="ARBA" id="ARBA00008857"/>
    </source>
</evidence>
<evidence type="ECO:0000256" key="2">
    <source>
        <dbReference type="ARBA" id="ARBA00022908"/>
    </source>
</evidence>
<accession>A0A0N7EIL6</accession>
<comment type="similarity">
    <text evidence="1">Belongs to the 'phage' integrase family.</text>
</comment>
<keyword evidence="9" id="KW-0614">Plasmid</keyword>
<feature type="domain" description="Tyr recombinase" evidence="6">
    <location>
        <begin position="163"/>
        <end position="338"/>
    </location>
</feature>
<dbReference type="InterPro" id="IPR013762">
    <property type="entry name" value="Integrase-like_cat_sf"/>
</dbReference>
<dbReference type="PROSITE" id="PS51900">
    <property type="entry name" value="CB"/>
    <property type="match status" value="1"/>
</dbReference>
<evidence type="ECO:0000256" key="4">
    <source>
        <dbReference type="ARBA" id="ARBA00023172"/>
    </source>
</evidence>
<dbReference type="GO" id="GO:0003677">
    <property type="term" value="F:DNA binding"/>
    <property type="evidence" value="ECO:0007669"/>
    <property type="project" value="UniProtKB-UniRule"/>
</dbReference>
<gene>
    <name evidence="11" type="ORF">cpL1_0947</name>
</gene>
<geneLocation type="plasmid" evidence="12">
    <name>cpecl1</name>
</geneLocation>
<evidence type="ECO:0000313" key="9">
    <source>
        <dbReference type="EMBL" id="ALF35245.1"/>
    </source>
</evidence>
<dbReference type="Gene3D" id="1.10.443.10">
    <property type="entry name" value="Intergrase catalytic core"/>
    <property type="match status" value="1"/>
</dbReference>
<feature type="domain" description="Core-binding (CB)" evidence="7">
    <location>
        <begin position="50"/>
        <end position="135"/>
    </location>
</feature>
<dbReference type="PANTHER" id="PTHR30349:SF41">
    <property type="entry name" value="INTEGRASE_RECOMBINASE PROTEIN MJ0367-RELATED"/>
    <property type="match status" value="1"/>
</dbReference>
<evidence type="ECO:0000313" key="10">
    <source>
        <dbReference type="EMBL" id="ALF35269.1"/>
    </source>
</evidence>
<dbReference type="SUPFAM" id="SSF56349">
    <property type="entry name" value="DNA breaking-rejoining enzymes"/>
    <property type="match status" value="1"/>
</dbReference>
<keyword evidence="3 5" id="KW-0238">DNA-binding</keyword>
<sequence length="341" mass="38890">MFYITRFSVRKDNFYPNVLHKAKHDHCKDLSFQKAQQLKMECLWNELKKFTLQEAVIVWLSSLNTHTARSYKGSILALSKIGLLSLNMTLQEFSFINHNIVIDTIKMLPQKIVSWSEGTKQVRAACYISLTKFLNRTTLGVISVAQPSRQESCKTFFKTRDLVKTNAMNYQETTLFLEALKKLNYRDWLIAQTILQGAKRVSEVLSLSTKDISIQNGVISFKQKKTRGTETTTIITYPQKFMNALKEYIGNRSGIVFITRNGKHVTLRQVAGSFSRAGEIIKLPFKVTPHVLRATAVTEYKRLGCSDSDIMKVTGHVSSKMIYAYDKSSKFDNASKKVTLI</sequence>
<evidence type="ECO:0000313" key="12">
    <source>
        <dbReference type="Proteomes" id="UP000054301"/>
    </source>
</evidence>
<evidence type="ECO:0000259" key="7">
    <source>
        <dbReference type="PROSITE" id="PS51900"/>
    </source>
</evidence>
<dbReference type="EMBL" id="KT223773">
    <property type="protein sequence ID" value="ALF35245.1"/>
    <property type="molecule type" value="Genomic_DNA"/>
</dbReference>
<dbReference type="PROSITE" id="PS51898">
    <property type="entry name" value="TYR_RECOMBINASE"/>
    <property type="match status" value="1"/>
</dbReference>
<evidence type="ECO:0000256" key="5">
    <source>
        <dbReference type="PROSITE-ProRule" id="PRU01248"/>
    </source>
</evidence>
<geneLocation type="plasmid" evidence="10">
    <name>pCpecR106</name>
</geneLocation>
<dbReference type="CDD" id="cd00397">
    <property type="entry name" value="DNA_BRE_C"/>
    <property type="match status" value="1"/>
</dbReference>
<dbReference type="PANTHER" id="PTHR30349">
    <property type="entry name" value="PHAGE INTEGRASE-RELATED"/>
    <property type="match status" value="1"/>
</dbReference>
<protein>
    <submittedName>
        <fullName evidence="9">Virulence plasmid integrase pGP8-D</fullName>
    </submittedName>
</protein>
<keyword evidence="2" id="KW-0229">DNA integration</keyword>
<dbReference type="InterPro" id="IPR011010">
    <property type="entry name" value="DNA_brk_join_enz"/>
</dbReference>
<dbReference type="Pfam" id="PF00589">
    <property type="entry name" value="Phage_integrase"/>
    <property type="match status" value="1"/>
</dbReference>
<dbReference type="InterPro" id="IPR002104">
    <property type="entry name" value="Integrase_catalytic"/>
</dbReference>
<dbReference type="EMBL" id="LFRH01000006">
    <property type="protein sequence ID" value="KTF28383.1"/>
    <property type="molecule type" value="Genomic_DNA"/>
</dbReference>
<dbReference type="AlphaFoldDB" id="A0A0N7EIL6"/>
<geneLocation type="plasmid" evidence="8">
    <name>pCpec1886</name>
</geneLocation>
<reference evidence="11 12" key="1">
    <citation type="submission" date="2015-06" db="EMBL/GenBank/DDBJ databases">
        <title>More than comparative genomics: Whole genome sequencing reveals elusive C. pecorum plasmid and re-evaluates genetic differences and phylogenetic relationships between C. pecorum from pig, cattle, sheep and koala hosts.</title>
        <authorList>
            <person name="Jelocnik M."/>
            <person name="Bachmann N.L."/>
            <person name="Kaltenboeck B."/>
            <person name="Waugh C."/>
            <person name="Woolford L."/>
            <person name="Speight N."/>
            <person name="Gillett A."/>
            <person name="Higgins D."/>
            <person name="Flanagan C."/>
            <person name="Myers G."/>
            <person name="Timms P."/>
            <person name="Polkinghorne A."/>
        </authorList>
    </citation>
    <scope>NUCLEOTIDE SEQUENCE [LARGE SCALE GENOMIC DNA]</scope>
    <source>
        <strain evidence="11 12">L1</strain>
        <plasmid evidence="12">cpecl1</plasmid>
        <plasmid evidence="11">CpecL1</plasmid>
    </source>
</reference>
<reference evidence="9" key="2">
    <citation type="journal article" date="2016" name="PeerJ">
        <title>Molecular characterisation of the Chlamydia pecorum plasmid from porcine, ovine, bovine, and koala strains indicates plasmid-strain co-evolution.</title>
        <authorList>
            <person name="Jelocnik M."/>
            <person name="Bachmann N.L."/>
            <person name="Seth-Smith H."/>
            <person name="Thomson N.R."/>
            <person name="Timms P."/>
            <person name="Polkinghorne A.M."/>
        </authorList>
    </citation>
    <scope>NUCLEOTIDE SEQUENCE</scope>
    <source>
        <strain evidence="8">1886</strain>
        <strain evidence="9">L1</strain>
        <strain evidence="10">R106</strain>
        <plasmid evidence="8">pCpec1886</plasmid>
        <plasmid evidence="9">pCpecL1</plasmid>
        <plasmid evidence="10">pCpecR106</plasmid>
    </source>
</reference>
<evidence type="ECO:0000313" key="11">
    <source>
        <dbReference type="EMBL" id="KTF28383.1"/>
    </source>
</evidence>
<dbReference type="GO" id="GO:0015074">
    <property type="term" value="P:DNA integration"/>
    <property type="evidence" value="ECO:0007669"/>
    <property type="project" value="UniProtKB-KW"/>
</dbReference>
<dbReference type="InterPro" id="IPR044068">
    <property type="entry name" value="CB"/>
</dbReference>
<dbReference type="EMBL" id="KT223767">
    <property type="protein sequence ID" value="ALF35197.1"/>
    <property type="molecule type" value="Genomic_DNA"/>
</dbReference>
<geneLocation type="plasmid" evidence="9">
    <name>pCpecL1</name>
</geneLocation>
<dbReference type="EMBL" id="KT223776">
    <property type="protein sequence ID" value="ALF35269.1"/>
    <property type="molecule type" value="Genomic_DNA"/>
</dbReference>